<dbReference type="Gene3D" id="2.60.40.10">
    <property type="entry name" value="Immunoglobulins"/>
    <property type="match status" value="4"/>
</dbReference>
<protein>
    <recommendedName>
        <fullName evidence="2">Fibronectin type-III domain-containing protein</fullName>
    </recommendedName>
</protein>
<sequence length="417" mass="46884">MKLSQKISFYIVLTLVVLISGCASMSNNALSLFGRNDKIDQGLPIVKNVRTINDVKSIGFEWDKIDDISLISGFVLYQVVKDGGMKRIAVIKNPLATHYYDDGLIPQTKYAFQISTLGKNGSVSPRSPLINVKTSFIDPVESVFASEDYPREIKIIWSPHPNPSISKYIIQRQNEKGIFLNIGVVKNRLYVEYFDKGLEDGREYKYRVVAESFEGAKSIPSAIAVGKTKAKPMPITGLKASENLPREIKLVWTKSPQKDVNKYQVYASNSPKDNFKLIAETKNTFYIDKIDADGVEKFYKIVPVDDVGIQGDLPLGGVKGSTLSPPPVPVITKGTIENFRAVIQWQRINDSRVKEYAVYRYEGGFSSKPLRFSGILKNEFVDKEMKNGKKYRYEVVSVDKNGIESKPSKEVELLINR</sequence>
<organism evidence="4 5">
    <name type="scientific">Helicobacter cappadocius</name>
    <dbReference type="NCBI Taxonomy" id="3063998"/>
    <lineage>
        <taxon>Bacteria</taxon>
        <taxon>Pseudomonadati</taxon>
        <taxon>Campylobacterota</taxon>
        <taxon>Epsilonproteobacteria</taxon>
        <taxon>Campylobacterales</taxon>
        <taxon>Helicobacteraceae</taxon>
        <taxon>Helicobacter</taxon>
    </lineage>
</organism>
<name>A0AA90PW31_9HELI</name>
<reference evidence="4 6" key="1">
    <citation type="submission" date="2023-07" db="EMBL/GenBank/DDBJ databases">
        <title>Unpublished Manusciprt.</title>
        <authorList>
            <person name="Aydin F."/>
            <person name="Tarhane S."/>
            <person name="Saticioglu I.B."/>
            <person name="Karakaya E."/>
            <person name="Abay S."/>
            <person name="Guran O."/>
            <person name="Bozkurt E."/>
            <person name="Uzum N."/>
            <person name="Olgun K."/>
            <person name="Jablonski D."/>
        </authorList>
    </citation>
    <scope>NUCLEOTIDE SEQUENCE</scope>
    <source>
        <strain evidence="6">faydin-H75</strain>
        <strain evidence="4">Faydin-H76</strain>
    </source>
</reference>
<evidence type="ECO:0000313" key="3">
    <source>
        <dbReference type="EMBL" id="MDO7253386.1"/>
    </source>
</evidence>
<dbReference type="InterPro" id="IPR003961">
    <property type="entry name" value="FN3_dom"/>
</dbReference>
<dbReference type="PANTHER" id="PTHR13817:SF73">
    <property type="entry name" value="FIBRONECTIN TYPE-III DOMAIN-CONTAINING PROTEIN"/>
    <property type="match status" value="1"/>
</dbReference>
<dbReference type="InterPro" id="IPR036116">
    <property type="entry name" value="FN3_sf"/>
</dbReference>
<feature type="domain" description="Fibronectin type-III" evidence="2">
    <location>
        <begin position="139"/>
        <end position="231"/>
    </location>
</feature>
<dbReference type="InterPro" id="IPR050964">
    <property type="entry name" value="Striated_Muscle_Regulatory"/>
</dbReference>
<reference evidence="3 5" key="3">
    <citation type="journal article" date="2024" name="Syst. Appl. Microbiol.">
        <title>Helicobacter cappadocius sp. nov., from lizards: The first psychrotrophic Helicobacter species.</title>
        <authorList>
            <person name="Aydin F."/>
            <person name="Tarhane S."/>
            <person name="Karakaya E."/>
            <person name="Abay S."/>
            <person name="Kayman T."/>
            <person name="Guran O."/>
            <person name="Bozkurt E."/>
            <person name="Uzum N."/>
            <person name="Avci A."/>
            <person name="Olgun K."/>
            <person name="Jablonski D."/>
            <person name="Guran C."/>
            <person name="Burcin Saticioglu I."/>
        </authorList>
    </citation>
    <scope>NUCLEOTIDE SEQUENCE [LARGE SCALE GENOMIC DNA]</scope>
    <source>
        <strain evidence="3">Faydin-H75</strain>
        <strain evidence="5">faydin-H76</strain>
    </source>
</reference>
<gene>
    <name evidence="3" type="ORF">Q5I04_05615</name>
    <name evidence="4" type="ORF">Q5I06_06150</name>
</gene>
<dbReference type="PROSITE" id="PS50853">
    <property type="entry name" value="FN3"/>
    <property type="match status" value="2"/>
</dbReference>
<evidence type="ECO:0000256" key="1">
    <source>
        <dbReference type="ARBA" id="ARBA00022737"/>
    </source>
</evidence>
<accession>A0AA90PW31</accession>
<evidence type="ECO:0000259" key="2">
    <source>
        <dbReference type="PROSITE" id="PS50853"/>
    </source>
</evidence>
<dbReference type="RefSeq" id="WP_305517231.1">
    <property type="nucleotide sequence ID" value="NZ_JAUPEV010000008.1"/>
</dbReference>
<dbReference type="EMBL" id="JAUPEV010000008">
    <property type="protein sequence ID" value="MDO7253386.1"/>
    <property type="molecule type" value="Genomic_DNA"/>
</dbReference>
<comment type="caution">
    <text evidence="4">The sequence shown here is derived from an EMBL/GenBank/DDBJ whole genome shotgun (WGS) entry which is preliminary data.</text>
</comment>
<reference evidence="3" key="2">
    <citation type="submission" date="2023-07" db="EMBL/GenBank/DDBJ databases">
        <authorList>
            <person name="Aydin F."/>
            <person name="Tarhane S."/>
            <person name="Saticioglu I.B."/>
            <person name="Karakaya E."/>
            <person name="Abay S."/>
            <person name="Guran O."/>
            <person name="Bozkurt E."/>
            <person name="Uzum N."/>
            <person name="Olgun K."/>
            <person name="Jablonski D."/>
        </authorList>
    </citation>
    <scope>NUCLEOTIDE SEQUENCE</scope>
    <source>
        <strain evidence="3">Faydin-H75</strain>
    </source>
</reference>
<dbReference type="Proteomes" id="UP001177258">
    <property type="component" value="Unassembled WGS sequence"/>
</dbReference>
<dbReference type="PANTHER" id="PTHR13817">
    <property type="entry name" value="TITIN"/>
    <property type="match status" value="1"/>
</dbReference>
<dbReference type="AlphaFoldDB" id="A0AA90PW31"/>
<dbReference type="SMART" id="SM00060">
    <property type="entry name" value="FN3"/>
    <property type="match status" value="4"/>
</dbReference>
<feature type="domain" description="Fibronectin type-III" evidence="2">
    <location>
        <begin position="41"/>
        <end position="137"/>
    </location>
</feature>
<evidence type="ECO:0000313" key="5">
    <source>
        <dbReference type="Proteomes" id="UP001177258"/>
    </source>
</evidence>
<dbReference type="EMBL" id="JAUYZK010000008">
    <property type="protein sequence ID" value="MDP2539350.1"/>
    <property type="molecule type" value="Genomic_DNA"/>
</dbReference>
<keyword evidence="1" id="KW-0677">Repeat</keyword>
<dbReference type="PROSITE" id="PS51257">
    <property type="entry name" value="PROKAR_LIPOPROTEIN"/>
    <property type="match status" value="1"/>
</dbReference>
<evidence type="ECO:0000313" key="4">
    <source>
        <dbReference type="EMBL" id="MDP2539350.1"/>
    </source>
</evidence>
<dbReference type="SUPFAM" id="SSF49265">
    <property type="entry name" value="Fibronectin type III"/>
    <property type="match status" value="2"/>
</dbReference>
<evidence type="ECO:0000313" key="6">
    <source>
        <dbReference type="Proteomes" id="UP001240777"/>
    </source>
</evidence>
<dbReference type="Proteomes" id="UP001240777">
    <property type="component" value="Unassembled WGS sequence"/>
</dbReference>
<proteinExistence type="predicted"/>
<dbReference type="InterPro" id="IPR013783">
    <property type="entry name" value="Ig-like_fold"/>
</dbReference>
<keyword evidence="6" id="KW-1185">Reference proteome</keyword>
<dbReference type="CDD" id="cd00063">
    <property type="entry name" value="FN3"/>
    <property type="match status" value="2"/>
</dbReference>